<gene>
    <name evidence="3" type="ORF">ACFQ1M_11130</name>
</gene>
<dbReference type="Gene3D" id="2.60.40.3140">
    <property type="match status" value="1"/>
</dbReference>
<feature type="domain" description="DUF3857" evidence="2">
    <location>
        <begin position="68"/>
        <end position="218"/>
    </location>
</feature>
<reference evidence="4" key="1">
    <citation type="journal article" date="2019" name="Int. J. Syst. Evol. Microbiol.">
        <title>The Global Catalogue of Microorganisms (GCM) 10K type strain sequencing project: providing services to taxonomists for standard genome sequencing and annotation.</title>
        <authorList>
            <consortium name="The Broad Institute Genomics Platform"/>
            <consortium name="The Broad Institute Genome Sequencing Center for Infectious Disease"/>
            <person name="Wu L."/>
            <person name="Ma J."/>
        </authorList>
    </citation>
    <scope>NUCLEOTIDE SEQUENCE [LARGE SCALE GENOMIC DNA]</scope>
    <source>
        <strain evidence="4">CCUG 62952</strain>
    </source>
</reference>
<organism evidence="3 4">
    <name type="scientific">Sungkyunkwania multivorans</name>
    <dbReference type="NCBI Taxonomy" id="1173618"/>
    <lineage>
        <taxon>Bacteria</taxon>
        <taxon>Pseudomonadati</taxon>
        <taxon>Bacteroidota</taxon>
        <taxon>Flavobacteriia</taxon>
        <taxon>Flavobacteriales</taxon>
        <taxon>Flavobacteriaceae</taxon>
        <taxon>Sungkyunkwania</taxon>
    </lineage>
</organism>
<comment type="caution">
    <text evidence="3">The sequence shown here is derived from an EMBL/GenBank/DDBJ whole genome shotgun (WGS) entry which is preliminary data.</text>
</comment>
<name>A0ABW3D1N8_9FLAO</name>
<dbReference type="Pfam" id="PF12969">
    <property type="entry name" value="DUF3857"/>
    <property type="match status" value="1"/>
</dbReference>
<feature type="chain" id="PRO_5046597047" evidence="1">
    <location>
        <begin position="20"/>
        <end position="672"/>
    </location>
</feature>
<keyword evidence="1" id="KW-0732">Signal</keyword>
<dbReference type="Proteomes" id="UP001596978">
    <property type="component" value="Unassembled WGS sequence"/>
</dbReference>
<evidence type="ECO:0000313" key="4">
    <source>
        <dbReference type="Proteomes" id="UP001596978"/>
    </source>
</evidence>
<dbReference type="Gene3D" id="2.60.120.1130">
    <property type="match status" value="1"/>
</dbReference>
<dbReference type="EMBL" id="JBHTJH010000010">
    <property type="protein sequence ID" value="MFD0862758.1"/>
    <property type="molecule type" value="Genomic_DNA"/>
</dbReference>
<evidence type="ECO:0000259" key="2">
    <source>
        <dbReference type="Pfam" id="PF12969"/>
    </source>
</evidence>
<sequence length="672" mass="77059">MLRNVLMLLVLLNGLALSAQEVKFGKVSKEELEEKAYPTDSTASAAYLYRDIKIDYRFNISEGFKIYTEVHERIKIYDKDGMDYATQQLFLYDSGNSKDEVSGLKGYTYNLVDGEVVETKLRKDGIFDSERSKYWNEKKFTFPDVKEGSVIDYKYMIVSPFTQNIDEIDLQSFIPIKEQHIRIEIPEYYVFKPNFKGFLSVNPINTKGRGTARWTEKNGLVDARGYATGSRQVRNRTIEYTSNITKFNMTDVPALVSEPYVNNINNYLSAVKYELSYIKFPNSPLETFSNSWEAVAERIFKSDAFGGELRKENYYADELDAKLATVSDEVQRLAIVFNHVKEKVKWNTYRGVYADDGVKKAYKEGSGNIAEINLMLVSMLKHAKLRAYPVLVSTRDHGVPMFPTREGFNAVIAAAKIGDNYVLLDATDPFSLPNVLPVRDLNWFGRIITEDGNSTSIDLMPRSTSLDAINMMVSLTDSGSIEGKCREQYTMHSAMMARKRYNSTNQEEYLTSLEERHEGIEISNYSLKNHQEIGKPMIESFDFYKEDEIETIGDKLYFAPLFHLREEENPFKLEKREYPVDFAFPREFKYMVHIKIPEGYEAESVPESTAIALPDNLGVFRYSIKKSANSILLNVNTTINAAVVGPVYYASLKEFYNKIVEKQAERVVLKKI</sequence>
<protein>
    <submittedName>
        <fullName evidence="3">DUF3857 domain-containing protein</fullName>
    </submittedName>
</protein>
<feature type="signal peptide" evidence="1">
    <location>
        <begin position="1"/>
        <end position="19"/>
    </location>
</feature>
<evidence type="ECO:0000313" key="3">
    <source>
        <dbReference type="EMBL" id="MFD0862758.1"/>
    </source>
</evidence>
<dbReference type="Gene3D" id="3.10.620.30">
    <property type="match status" value="1"/>
</dbReference>
<accession>A0ABW3D1N8</accession>
<keyword evidence="4" id="KW-1185">Reference proteome</keyword>
<proteinExistence type="predicted"/>
<dbReference type="InterPro" id="IPR024618">
    <property type="entry name" value="DUF3857"/>
</dbReference>
<evidence type="ECO:0000256" key="1">
    <source>
        <dbReference type="SAM" id="SignalP"/>
    </source>
</evidence>
<dbReference type="RefSeq" id="WP_386408186.1">
    <property type="nucleotide sequence ID" value="NZ_JBHTJH010000010.1"/>
</dbReference>